<proteinExistence type="predicted"/>
<dbReference type="AlphaFoldDB" id="A0A3S3S1K2"/>
<evidence type="ECO:0000313" key="3">
    <source>
        <dbReference type="Proteomes" id="UP000287563"/>
    </source>
</evidence>
<evidence type="ECO:0000256" key="1">
    <source>
        <dbReference type="SAM" id="MobiDB-lite"/>
    </source>
</evidence>
<reference evidence="2 3" key="1">
    <citation type="submission" date="2018-11" db="EMBL/GenBank/DDBJ databases">
        <title>Photobacterium sp. BEI247 sp. nov., a marine bacterium isolated from Yongle Blue Hole in the South China Sea.</title>
        <authorList>
            <person name="Wang X."/>
        </authorList>
    </citation>
    <scope>NUCLEOTIDE SEQUENCE [LARGE SCALE GENOMIC DNA]</scope>
    <source>
        <strain evidence="3">BEI247</strain>
    </source>
</reference>
<protein>
    <submittedName>
        <fullName evidence="2">Uncharacterized protein</fullName>
    </submittedName>
</protein>
<organism evidence="2 3">
    <name type="scientific">Photobacterium chitinilyticum</name>
    <dbReference type="NCBI Taxonomy" id="2485123"/>
    <lineage>
        <taxon>Bacteria</taxon>
        <taxon>Pseudomonadati</taxon>
        <taxon>Pseudomonadota</taxon>
        <taxon>Gammaproteobacteria</taxon>
        <taxon>Vibrionales</taxon>
        <taxon>Vibrionaceae</taxon>
        <taxon>Photobacterium</taxon>
    </lineage>
</organism>
<sequence>MNNVFKRAQKKRLEHKLKTSVNSICEQSQQDSELLMSRFDELVTHLSGKEGEDIHESKRKLQESHRHHHR</sequence>
<accession>A0A3S3S1K2</accession>
<gene>
    <name evidence="2" type="ORF">EDI28_10360</name>
</gene>
<evidence type="ECO:0000313" key="2">
    <source>
        <dbReference type="EMBL" id="RWX55739.1"/>
    </source>
</evidence>
<feature type="compositionally biased region" description="Basic and acidic residues" evidence="1">
    <location>
        <begin position="46"/>
        <end position="64"/>
    </location>
</feature>
<feature type="region of interest" description="Disordered" evidence="1">
    <location>
        <begin position="46"/>
        <end position="70"/>
    </location>
</feature>
<comment type="caution">
    <text evidence="2">The sequence shown here is derived from an EMBL/GenBank/DDBJ whole genome shotgun (WGS) entry which is preliminary data.</text>
</comment>
<dbReference type="EMBL" id="RJLM01000003">
    <property type="protein sequence ID" value="RWX55739.1"/>
    <property type="molecule type" value="Genomic_DNA"/>
</dbReference>
<name>A0A3S3S1K2_9GAMM</name>
<keyword evidence="3" id="KW-1185">Reference proteome</keyword>
<dbReference type="RefSeq" id="WP_428431618.1">
    <property type="nucleotide sequence ID" value="NZ_JAKJSG010000060.1"/>
</dbReference>
<dbReference type="Proteomes" id="UP000287563">
    <property type="component" value="Unassembled WGS sequence"/>
</dbReference>